<name>A0ACB8T387_9AGAM</name>
<reference evidence="1" key="1">
    <citation type="submission" date="2021-03" db="EMBL/GenBank/DDBJ databases">
        <authorList>
            <consortium name="DOE Joint Genome Institute"/>
            <person name="Ahrendt S."/>
            <person name="Looney B.P."/>
            <person name="Miyauchi S."/>
            <person name="Morin E."/>
            <person name="Drula E."/>
            <person name="Courty P.E."/>
            <person name="Chicoki N."/>
            <person name="Fauchery L."/>
            <person name="Kohler A."/>
            <person name="Kuo A."/>
            <person name="Labutti K."/>
            <person name="Pangilinan J."/>
            <person name="Lipzen A."/>
            <person name="Riley R."/>
            <person name="Andreopoulos W."/>
            <person name="He G."/>
            <person name="Johnson J."/>
            <person name="Barry K.W."/>
            <person name="Grigoriev I.V."/>
            <person name="Nagy L."/>
            <person name="Hibbett D."/>
            <person name="Henrissat B."/>
            <person name="Matheny P.B."/>
            <person name="Labbe J."/>
            <person name="Martin F."/>
        </authorList>
    </citation>
    <scope>NUCLEOTIDE SEQUENCE</scope>
    <source>
        <strain evidence="1">HHB10654</strain>
    </source>
</reference>
<keyword evidence="2" id="KW-1185">Reference proteome</keyword>
<dbReference type="Proteomes" id="UP000814140">
    <property type="component" value="Unassembled WGS sequence"/>
</dbReference>
<gene>
    <name evidence="1" type="ORF">BV25DRAFT_1803812</name>
</gene>
<comment type="caution">
    <text evidence="1">The sequence shown here is derived from an EMBL/GenBank/DDBJ whole genome shotgun (WGS) entry which is preliminary data.</text>
</comment>
<reference evidence="1" key="2">
    <citation type="journal article" date="2022" name="New Phytol.">
        <title>Evolutionary transition to the ectomycorrhizal habit in the genomes of a hyperdiverse lineage of mushroom-forming fungi.</title>
        <authorList>
            <person name="Looney B."/>
            <person name="Miyauchi S."/>
            <person name="Morin E."/>
            <person name="Drula E."/>
            <person name="Courty P.E."/>
            <person name="Kohler A."/>
            <person name="Kuo A."/>
            <person name="LaButti K."/>
            <person name="Pangilinan J."/>
            <person name="Lipzen A."/>
            <person name="Riley R."/>
            <person name="Andreopoulos W."/>
            <person name="He G."/>
            <person name="Johnson J."/>
            <person name="Nolan M."/>
            <person name="Tritt A."/>
            <person name="Barry K.W."/>
            <person name="Grigoriev I.V."/>
            <person name="Nagy L.G."/>
            <person name="Hibbett D."/>
            <person name="Henrissat B."/>
            <person name="Matheny P.B."/>
            <person name="Labbe J."/>
            <person name="Martin F.M."/>
        </authorList>
    </citation>
    <scope>NUCLEOTIDE SEQUENCE</scope>
    <source>
        <strain evidence="1">HHB10654</strain>
    </source>
</reference>
<sequence length="292" mass="32699">MYSILRGCVDSLSQTLAIAFYFTKSDIKTTLIPNTLFAVAAAPISGLDRLPHVMFWIWFHLLQFDVSNQSLQPEEDMLNKAYRPIPSGRITLRNAVRLRWLLVPTCWALSALYSTEVLGASMAFITFTILYNERSGHSGHFLIRNLVNAAGYAAFETGATLIAGGNSHTLDRTAILSIYCSAGIVATTIQAQDFKDEDGDRVIGRKTIPIVLPSIGRYTVFVPLLLWSGVLSMAWRLDFLTAAAFQTLAVFVGARFISYKSVPADQISYYWYNVWLSIAHTLPGYYRLYRQV</sequence>
<evidence type="ECO:0000313" key="1">
    <source>
        <dbReference type="EMBL" id="KAI0062573.1"/>
    </source>
</evidence>
<dbReference type="EMBL" id="MU277207">
    <property type="protein sequence ID" value="KAI0062573.1"/>
    <property type="molecule type" value="Genomic_DNA"/>
</dbReference>
<organism evidence="1 2">
    <name type="scientific">Artomyces pyxidatus</name>
    <dbReference type="NCBI Taxonomy" id="48021"/>
    <lineage>
        <taxon>Eukaryota</taxon>
        <taxon>Fungi</taxon>
        <taxon>Dikarya</taxon>
        <taxon>Basidiomycota</taxon>
        <taxon>Agaricomycotina</taxon>
        <taxon>Agaricomycetes</taxon>
        <taxon>Russulales</taxon>
        <taxon>Auriscalpiaceae</taxon>
        <taxon>Artomyces</taxon>
    </lineage>
</organism>
<protein>
    <submittedName>
        <fullName evidence="1">Uncharacterized protein</fullName>
    </submittedName>
</protein>
<accession>A0ACB8T387</accession>
<evidence type="ECO:0000313" key="2">
    <source>
        <dbReference type="Proteomes" id="UP000814140"/>
    </source>
</evidence>
<proteinExistence type="predicted"/>